<evidence type="ECO:0000313" key="8">
    <source>
        <dbReference type="EMBL" id="KAK2584369.1"/>
    </source>
</evidence>
<dbReference type="PANTHER" id="PTHR21818:SF0">
    <property type="entry name" value="FANCONI ANEMIA GROUP I PROTEIN"/>
    <property type="match status" value="1"/>
</dbReference>
<dbReference type="GO" id="GO:0006281">
    <property type="term" value="P:DNA repair"/>
    <property type="evidence" value="ECO:0007669"/>
    <property type="project" value="InterPro"/>
</dbReference>
<evidence type="ECO:0000259" key="6">
    <source>
        <dbReference type="Pfam" id="PF14679"/>
    </source>
</evidence>
<dbReference type="InterPro" id="IPR029308">
    <property type="entry name" value="FANCI_S1"/>
</dbReference>
<sequence length="1316" mass="152125">MYAKLQDLIGRKDRPRLRQFVQNANVEELSRTLCDNIYSTDIIKLLDEVLKALCNTDKPSEKKLKVVKAIVKALGNDKISNNVVEEIIGLLAMDFPNYPKNFLMQLVQFSISNISSNEDECRSWKDLLPVLLEILEQEKYVNYMDLEVTGNEYKSLIVKSICNSNWEPDVAVCLAKMFGDMTLDKKDLNVVITVLCHKLPMIALNEIPPFVYQTLRLCSNHSCIYLITSLQKYFASHYSDIRIKEKEKAFETISTTSLKEIQDAESNVLFHIHHATQLHYKCIKDLILTFKKFSMVPEYILEPFILSTLLVMSSVHEDQVFEILHQAILRKIQDDEKCKNSAWLRSLIPANRDIMSTMDEIIENSDKDRHVILKGIMDLGFVLLDTEQSVGKVGKYSMHKIGIKILQKLMKKRHEICGSVLQLLTEKIVAGGLLISQYTDCLAYICRKLTMVMLDYQTYIITLLDQLLWIPGIAATQILYAILPLIYVSSNIKDNIMLTLRKALYRKGVDTRKMAVTGFLELLKMLKMKSLRNLPHDHSINSFTSTASGSASILTQVTLEKHNEMVNMSGYNKRLCCDILNILKKCFTQEFEVRLYLYEGLYDVVVKNPEMSEYIVEMLLAQLNLYFETDENITPPLKIDQIADVNDIQIIPREPIATLVYVVQKIYVRIGSEDREILNRIAVILESLCARMVQTETEHINIDNATELLENTPKSQQKLHNVKQMIGIYEALISFRIHSWSTESKNIAKSIHNLFKGYNRFMDIVKNMRKKRGNKNKKNKDVNDTTLKKTSRPDAIKLPSGNMSLDTVCKILELHYSDQWLDNNEAKILRSYREFYQYTLQSCISAFQAMISLSTHEFDRTKKQHVQIYYKIGELLYENVILKFRSFFYNDPEGALLSLECFREYCGFICSKFSSQLPQFLHNMCQIEQTESLNTQLQAFILSLKAPFKMTLSQDHDEKEFFKQLSLMLLEIIQQFVHQLNFQEKNTEKIFEWIKKYTQIEEIDAATAMLILQILLWMEDCDKDYGEILNDISFELSEKLGMIHKVETTASEKYKIIYGDTVVQAYNVLNCSIERKVNNASWFLKRLNAEHAIANSVNIDKEESADNIVNRERSLCRQLSYIIQILHTLANISIDPGQANFIFRNLQHLYNTLSKLTKYFYNKSSSENAAFHAVRFIQVIQLAGKPLKSAFYNLVTHIEESQSKDPKRLKSDSSIQKNSMLKETKLIPRVVYEIEQFSKEVLLLAKKTKIPLENYIKHSITRDFRILDSRLTEALEQMDVSMLNTQRTNATGINSSLPHDLDDTSSPTKDISTTEL</sequence>
<evidence type="ECO:0000259" key="4">
    <source>
        <dbReference type="Pfam" id="PF14677"/>
    </source>
</evidence>
<feature type="domain" description="FANCI helical" evidence="7">
    <location>
        <begin position="546"/>
        <end position="766"/>
    </location>
</feature>
<evidence type="ECO:0000313" key="9">
    <source>
        <dbReference type="Proteomes" id="UP001258017"/>
    </source>
</evidence>
<evidence type="ECO:0000259" key="5">
    <source>
        <dbReference type="Pfam" id="PF14678"/>
    </source>
</evidence>
<feature type="domain" description="FANCI solenoid 4" evidence="5">
    <location>
        <begin position="1028"/>
        <end position="1272"/>
    </location>
</feature>
<evidence type="ECO:0000256" key="1">
    <source>
        <dbReference type="SAM" id="MobiDB-lite"/>
    </source>
</evidence>
<feature type="region of interest" description="Disordered" evidence="1">
    <location>
        <begin position="1290"/>
        <end position="1316"/>
    </location>
</feature>
<keyword evidence="9" id="KW-1185">Reference proteome</keyword>
<reference evidence="8" key="1">
    <citation type="submission" date="2021-08" db="EMBL/GenBank/DDBJ databases">
        <authorList>
            <person name="Misof B."/>
            <person name="Oliver O."/>
            <person name="Podsiadlowski L."/>
            <person name="Donath A."/>
            <person name="Peters R."/>
            <person name="Mayer C."/>
            <person name="Rust J."/>
            <person name="Gunkel S."/>
            <person name="Lesny P."/>
            <person name="Martin S."/>
            <person name="Oeyen J.P."/>
            <person name="Petersen M."/>
            <person name="Panagiotis P."/>
            <person name="Wilbrandt J."/>
            <person name="Tanja T."/>
        </authorList>
    </citation>
    <scope>NUCLEOTIDE SEQUENCE</scope>
    <source>
        <strain evidence="8">GBR_01_08_01A</strain>
        <tissue evidence="8">Thorax + abdomen</tissue>
    </source>
</reference>
<gene>
    <name evidence="8" type="ORF">KPH14_006755</name>
</gene>
<protein>
    <recommendedName>
        <fullName evidence="10">Fanconi anemia group I protein</fullName>
    </recommendedName>
</protein>
<evidence type="ECO:0000259" key="3">
    <source>
        <dbReference type="Pfam" id="PF14676"/>
    </source>
</evidence>
<feature type="compositionally biased region" description="Basic and acidic residues" evidence="1">
    <location>
        <begin position="779"/>
        <end position="793"/>
    </location>
</feature>
<dbReference type="Pfam" id="PF14679">
    <property type="entry name" value="FANCI_HD1"/>
    <property type="match status" value="1"/>
</dbReference>
<evidence type="ECO:0000259" key="7">
    <source>
        <dbReference type="Pfam" id="PF14680"/>
    </source>
</evidence>
<feature type="domain" description="FANCI solenoid 3" evidence="4">
    <location>
        <begin position="803"/>
        <end position="1016"/>
    </location>
</feature>
<feature type="domain" description="FANCI solenoid 1" evidence="2">
    <location>
        <begin position="61"/>
        <end position="277"/>
    </location>
</feature>
<evidence type="ECO:0000259" key="2">
    <source>
        <dbReference type="Pfam" id="PF14675"/>
    </source>
</evidence>
<proteinExistence type="predicted"/>
<dbReference type="InterPro" id="IPR029314">
    <property type="entry name" value="FANCI_S4"/>
</dbReference>
<dbReference type="Pfam" id="PF14675">
    <property type="entry name" value="FANCI_S1"/>
    <property type="match status" value="1"/>
</dbReference>
<dbReference type="Pfam" id="PF14678">
    <property type="entry name" value="FANCI_S4"/>
    <property type="match status" value="1"/>
</dbReference>
<dbReference type="Pfam" id="PF14680">
    <property type="entry name" value="FANCI_HD2"/>
    <property type="match status" value="1"/>
</dbReference>
<dbReference type="InterPro" id="IPR029315">
    <property type="entry name" value="FANCI_S2"/>
</dbReference>
<dbReference type="Proteomes" id="UP001258017">
    <property type="component" value="Unassembled WGS sequence"/>
</dbReference>
<evidence type="ECO:0008006" key="10">
    <source>
        <dbReference type="Google" id="ProtNLM"/>
    </source>
</evidence>
<dbReference type="GO" id="GO:0070182">
    <property type="term" value="F:DNA polymerase binding"/>
    <property type="evidence" value="ECO:0007669"/>
    <property type="project" value="TreeGrafter"/>
</dbReference>
<dbReference type="InterPro" id="IPR029310">
    <property type="entry name" value="FANCI_HD1"/>
</dbReference>
<dbReference type="EMBL" id="JAIFRP010000026">
    <property type="protein sequence ID" value="KAK2584369.1"/>
    <property type="molecule type" value="Genomic_DNA"/>
</dbReference>
<reference evidence="8" key="2">
    <citation type="journal article" date="2023" name="Commun. Biol.">
        <title>Intrasexual cuticular hydrocarbon dimorphism in a wasp sheds light on hydrocarbon biosynthesis genes in Hymenoptera.</title>
        <authorList>
            <person name="Moris V.C."/>
            <person name="Podsiadlowski L."/>
            <person name="Martin S."/>
            <person name="Oeyen J.P."/>
            <person name="Donath A."/>
            <person name="Petersen M."/>
            <person name="Wilbrandt J."/>
            <person name="Misof B."/>
            <person name="Liedtke D."/>
            <person name="Thamm M."/>
            <person name="Scheiner R."/>
            <person name="Schmitt T."/>
            <person name="Niehuis O."/>
        </authorList>
    </citation>
    <scope>NUCLEOTIDE SEQUENCE</scope>
    <source>
        <strain evidence="8">GBR_01_08_01A</strain>
    </source>
</reference>
<dbReference type="InterPro" id="IPR029313">
    <property type="entry name" value="FANCI_S3"/>
</dbReference>
<name>A0AAD9RR79_9HYME</name>
<dbReference type="Pfam" id="PF14676">
    <property type="entry name" value="FANCI_S2"/>
    <property type="match status" value="1"/>
</dbReference>
<feature type="domain" description="FANCI helical" evidence="6">
    <location>
        <begin position="282"/>
        <end position="364"/>
    </location>
</feature>
<feature type="compositionally biased region" description="Polar residues" evidence="1">
    <location>
        <begin position="1304"/>
        <end position="1316"/>
    </location>
</feature>
<accession>A0AAD9RR79</accession>
<feature type="region of interest" description="Disordered" evidence="1">
    <location>
        <begin position="770"/>
        <end position="793"/>
    </location>
</feature>
<feature type="domain" description="FANCI solenoid 2" evidence="3">
    <location>
        <begin position="372"/>
        <end position="520"/>
    </location>
</feature>
<organism evidence="8 9">
    <name type="scientific">Odynerus spinipes</name>
    <dbReference type="NCBI Taxonomy" id="1348599"/>
    <lineage>
        <taxon>Eukaryota</taxon>
        <taxon>Metazoa</taxon>
        <taxon>Ecdysozoa</taxon>
        <taxon>Arthropoda</taxon>
        <taxon>Hexapoda</taxon>
        <taxon>Insecta</taxon>
        <taxon>Pterygota</taxon>
        <taxon>Neoptera</taxon>
        <taxon>Endopterygota</taxon>
        <taxon>Hymenoptera</taxon>
        <taxon>Apocrita</taxon>
        <taxon>Aculeata</taxon>
        <taxon>Vespoidea</taxon>
        <taxon>Vespidae</taxon>
        <taxon>Eumeninae</taxon>
        <taxon>Odynerus</taxon>
    </lineage>
</organism>
<dbReference type="PANTHER" id="PTHR21818">
    <property type="entry name" value="BC025462 PROTEIN"/>
    <property type="match status" value="1"/>
</dbReference>
<dbReference type="InterPro" id="IPR029312">
    <property type="entry name" value="FANCI_HD2"/>
</dbReference>
<dbReference type="InterPro" id="IPR026171">
    <property type="entry name" value="FANCI"/>
</dbReference>
<dbReference type="Pfam" id="PF14677">
    <property type="entry name" value="FANCI_S3"/>
    <property type="match status" value="1"/>
</dbReference>
<comment type="caution">
    <text evidence="8">The sequence shown here is derived from an EMBL/GenBank/DDBJ whole genome shotgun (WGS) entry which is preliminary data.</text>
</comment>